<dbReference type="Proteomes" id="UP000246114">
    <property type="component" value="Unassembled WGS sequence"/>
</dbReference>
<name>A0A1I2JHB1_9CLOT</name>
<organism evidence="3 4">
    <name type="scientific">Clostridium cadaveris</name>
    <dbReference type="NCBI Taxonomy" id="1529"/>
    <lineage>
        <taxon>Bacteria</taxon>
        <taxon>Bacillati</taxon>
        <taxon>Bacillota</taxon>
        <taxon>Clostridia</taxon>
        <taxon>Eubacteriales</taxon>
        <taxon>Clostridiaceae</taxon>
        <taxon>Clostridium</taxon>
    </lineage>
</organism>
<dbReference type="PANTHER" id="PTHR48094">
    <property type="entry name" value="PROTEIN/NUCLEIC ACID DEGLYCASE DJ-1-RELATED"/>
    <property type="match status" value="1"/>
</dbReference>
<dbReference type="Proteomes" id="UP000182135">
    <property type="component" value="Unassembled WGS sequence"/>
</dbReference>
<dbReference type="InterPro" id="IPR050325">
    <property type="entry name" value="Prot/Nucl_acid_deglycase"/>
</dbReference>
<dbReference type="AlphaFoldDB" id="A0A1I2JHB1"/>
<dbReference type="Pfam" id="PF01965">
    <property type="entry name" value="DJ-1_PfpI"/>
    <property type="match status" value="1"/>
</dbReference>
<reference evidence="3 4" key="1">
    <citation type="submission" date="2016-10" db="EMBL/GenBank/DDBJ databases">
        <authorList>
            <person name="de Groot N.N."/>
        </authorList>
    </citation>
    <scope>NUCLEOTIDE SEQUENCE [LARGE SCALE GENOMIC DNA]</scope>
    <source>
        <strain evidence="3 4">NLAE-zl-G419</strain>
    </source>
</reference>
<protein>
    <submittedName>
        <fullName evidence="3">4-methyl-5(B-hydroxyethyl)-thiazole monophosphate biosynthesis</fullName>
    </submittedName>
    <submittedName>
        <fullName evidence="2">DJ-1 family protein</fullName>
    </submittedName>
</protein>
<dbReference type="NCBIfam" id="TIGR01383">
    <property type="entry name" value="not_thiJ"/>
    <property type="match status" value="1"/>
</dbReference>
<dbReference type="PANTHER" id="PTHR48094:SF12">
    <property type="entry name" value="PARKINSON DISEASE PROTEIN 7 HOMOLOG"/>
    <property type="match status" value="1"/>
</dbReference>
<gene>
    <name evidence="2" type="ORF">DBY38_13130</name>
    <name evidence="3" type="ORF">SAMN04487885_10265</name>
</gene>
<dbReference type="EMBL" id="FOOE01000002">
    <property type="protein sequence ID" value="SFF53954.1"/>
    <property type="molecule type" value="Genomic_DNA"/>
</dbReference>
<evidence type="ECO:0000259" key="1">
    <source>
        <dbReference type="Pfam" id="PF01965"/>
    </source>
</evidence>
<dbReference type="GO" id="GO:0005737">
    <property type="term" value="C:cytoplasm"/>
    <property type="evidence" value="ECO:0007669"/>
    <property type="project" value="TreeGrafter"/>
</dbReference>
<evidence type="ECO:0000313" key="4">
    <source>
        <dbReference type="Proteomes" id="UP000182135"/>
    </source>
</evidence>
<dbReference type="Gene3D" id="3.40.50.880">
    <property type="match status" value="1"/>
</dbReference>
<dbReference type="EMBL" id="QAMZ01000053">
    <property type="protein sequence ID" value="PWL51881.1"/>
    <property type="molecule type" value="Genomic_DNA"/>
</dbReference>
<reference evidence="2 5" key="2">
    <citation type="submission" date="2018-03" db="EMBL/GenBank/DDBJ databases">
        <title>The uncultured portion of the human microbiome is neutrally assembled.</title>
        <authorList>
            <person name="Jeraldo P."/>
            <person name="Boardman L."/>
            <person name="White B.A."/>
            <person name="Nelson H."/>
            <person name="Goldenfeld N."/>
            <person name="Chia N."/>
        </authorList>
    </citation>
    <scope>NUCLEOTIDE SEQUENCE [LARGE SCALE GENOMIC DNA]</scope>
    <source>
        <strain evidence="2">CIM:MAG 903</strain>
    </source>
</reference>
<dbReference type="STRING" id="1529.SAMN04487885_10265"/>
<dbReference type="OrthoDB" id="9800516at2"/>
<dbReference type="InterPro" id="IPR002818">
    <property type="entry name" value="DJ-1/PfpI"/>
</dbReference>
<proteinExistence type="predicted"/>
<dbReference type="RefSeq" id="WP_027637924.1">
    <property type="nucleotide sequence ID" value="NZ_FOOE01000002.1"/>
</dbReference>
<evidence type="ECO:0000313" key="3">
    <source>
        <dbReference type="EMBL" id="SFF53954.1"/>
    </source>
</evidence>
<dbReference type="SUPFAM" id="SSF52317">
    <property type="entry name" value="Class I glutamine amidotransferase-like"/>
    <property type="match status" value="1"/>
</dbReference>
<dbReference type="eggNOG" id="COG0693">
    <property type="taxonomic scope" value="Bacteria"/>
</dbReference>
<evidence type="ECO:0000313" key="5">
    <source>
        <dbReference type="Proteomes" id="UP000246114"/>
    </source>
</evidence>
<evidence type="ECO:0000313" key="2">
    <source>
        <dbReference type="EMBL" id="PWL51881.1"/>
    </source>
</evidence>
<dbReference type="InterPro" id="IPR006287">
    <property type="entry name" value="DJ-1"/>
</dbReference>
<feature type="domain" description="DJ-1/PfpI" evidence="1">
    <location>
        <begin position="2"/>
        <end position="162"/>
    </location>
</feature>
<dbReference type="CDD" id="cd03135">
    <property type="entry name" value="GATase1_DJ-1"/>
    <property type="match status" value="1"/>
</dbReference>
<accession>A0A1I2JHB1</accession>
<dbReference type="InterPro" id="IPR029062">
    <property type="entry name" value="Class_I_gatase-like"/>
</dbReference>
<sequence>MKKVILFLADGFEEIEALTVVDVLRRAGIGCDTVSISEDLEVNGAHNIKVIADIKASDVKSKYDGVILPGGMPGTRNLQSSTCVLNTLKQYYEDGRLIGAICAAPIVLSSAGIVKGRKVTSYPGFEKELKEVCYIEEIVVKDDNIITSRGAGTAFDFAVAIMNYLGYEKQGKELKSSMIYHR</sequence>
<keyword evidence="4" id="KW-1185">Reference proteome</keyword>